<gene>
    <name evidence="2" type="ordered locus">Arcve_1198</name>
</gene>
<protein>
    <submittedName>
        <fullName evidence="2">NAD-dependent epimerase/dehydratase</fullName>
    </submittedName>
</protein>
<evidence type="ECO:0000313" key="2">
    <source>
        <dbReference type="EMBL" id="AEA47205.1"/>
    </source>
</evidence>
<evidence type="ECO:0000259" key="1">
    <source>
        <dbReference type="Pfam" id="PF13460"/>
    </source>
</evidence>
<dbReference type="KEGG" id="ave:Arcve_1198"/>
<reference evidence="2 3" key="1">
    <citation type="submission" date="2011-03" db="EMBL/GenBank/DDBJ databases">
        <title>The complete genome of Archaeoglobus veneficus SNP6.</title>
        <authorList>
            <consortium name="US DOE Joint Genome Institute (JGI-PGF)"/>
            <person name="Lucas S."/>
            <person name="Copeland A."/>
            <person name="Lapidus A."/>
            <person name="Bruce D."/>
            <person name="Goodwin L."/>
            <person name="Pitluck S."/>
            <person name="Kyrpides N."/>
            <person name="Mavromatis K."/>
            <person name="Pagani I."/>
            <person name="Ivanova N."/>
            <person name="Mikhailova N."/>
            <person name="Lu M."/>
            <person name="Detter J.C."/>
            <person name="Tapia R."/>
            <person name="Han C."/>
            <person name="Land M."/>
            <person name="Hauser L."/>
            <person name="Markowitz V."/>
            <person name="Cheng J.-F."/>
            <person name="Hugenholtz P."/>
            <person name="Woyke T."/>
            <person name="Wu D."/>
            <person name="Spring S."/>
            <person name="Brambilla E."/>
            <person name="Klenk H.-P."/>
            <person name="Eisen J.A."/>
        </authorList>
    </citation>
    <scope>NUCLEOTIDE SEQUENCE [LARGE SCALE GENOMIC DNA]</scope>
    <source>
        <strain>SNP6</strain>
    </source>
</reference>
<dbReference type="PANTHER" id="PTHR12126:SF11">
    <property type="entry name" value="NADH DEHYDROGENASE [UBIQUINONE] 1 ALPHA SUBCOMPLEX SUBUNIT 9, MITOCHONDRIAL"/>
    <property type="match status" value="1"/>
</dbReference>
<dbReference type="Pfam" id="PF13460">
    <property type="entry name" value="NAD_binding_10"/>
    <property type="match status" value="1"/>
</dbReference>
<dbReference type="EMBL" id="CP002588">
    <property type="protein sequence ID" value="AEA47205.1"/>
    <property type="molecule type" value="Genomic_DNA"/>
</dbReference>
<dbReference type="Gene3D" id="3.40.50.720">
    <property type="entry name" value="NAD(P)-binding Rossmann-like Domain"/>
    <property type="match status" value="1"/>
</dbReference>
<dbReference type="STRING" id="693661.Arcve_1198"/>
<dbReference type="GO" id="GO:0044877">
    <property type="term" value="F:protein-containing complex binding"/>
    <property type="evidence" value="ECO:0007669"/>
    <property type="project" value="TreeGrafter"/>
</dbReference>
<proteinExistence type="predicted"/>
<dbReference type="PANTHER" id="PTHR12126">
    <property type="entry name" value="NADH-UBIQUINONE OXIDOREDUCTASE 39 KDA SUBUNIT-RELATED"/>
    <property type="match status" value="1"/>
</dbReference>
<dbReference type="eggNOG" id="arCOG03015">
    <property type="taxonomic scope" value="Archaea"/>
</dbReference>
<dbReference type="AlphaFoldDB" id="F2KMK8"/>
<organism evidence="2 3">
    <name type="scientific">Archaeoglobus veneficus (strain DSM 11195 / SNP6)</name>
    <dbReference type="NCBI Taxonomy" id="693661"/>
    <lineage>
        <taxon>Archaea</taxon>
        <taxon>Methanobacteriati</taxon>
        <taxon>Methanobacteriota</taxon>
        <taxon>Archaeoglobi</taxon>
        <taxon>Archaeoglobales</taxon>
        <taxon>Archaeoglobaceae</taxon>
        <taxon>Archaeoglobus</taxon>
    </lineage>
</organism>
<dbReference type="RefSeq" id="WP_013683868.1">
    <property type="nucleotide sequence ID" value="NC_015320.1"/>
</dbReference>
<keyword evidence="3" id="KW-1185">Reference proteome</keyword>
<name>F2KMK8_ARCVS</name>
<dbReference type="InterPro" id="IPR036291">
    <property type="entry name" value="NAD(P)-bd_dom_sf"/>
</dbReference>
<dbReference type="HOGENOM" id="CLU_007383_6_5_2"/>
<dbReference type="SUPFAM" id="SSF51735">
    <property type="entry name" value="NAD(P)-binding Rossmann-fold domains"/>
    <property type="match status" value="1"/>
</dbReference>
<sequence>MTGLVVRVLLTGATGFLGSYVLSLLTEKYDVVAFVRRPVENLGEGLNVQIIRGDLRSGGDVEKAAKGVDVAVNLAGVLKGDYYGVHVLAAKNLVSNVPRIVHVSALWASPDGNDYQRSKWEGEREVMKAESYTIVRPSVMFGAGDRFVNKILRIMRRYPFIPCFDGRLSPVFVGDVAEIIVDAVERVANGSRETLSLCGPRDFSVEELFQTIADVFGIKKPFVKIPRPIISLYAMIGEITGGDLSRVFLSMLETRPCVRLETDIEDYLVRCRHEFG</sequence>
<dbReference type="InterPro" id="IPR016040">
    <property type="entry name" value="NAD(P)-bd_dom"/>
</dbReference>
<evidence type="ECO:0000313" key="3">
    <source>
        <dbReference type="Proteomes" id="UP000008136"/>
    </source>
</evidence>
<feature type="domain" description="NAD(P)-binding" evidence="1">
    <location>
        <begin position="12"/>
        <end position="138"/>
    </location>
</feature>
<dbReference type="GeneID" id="25395650"/>
<accession>F2KMK8</accession>
<dbReference type="Proteomes" id="UP000008136">
    <property type="component" value="Chromosome"/>
</dbReference>
<dbReference type="InterPro" id="IPR051207">
    <property type="entry name" value="ComplexI_NDUFA9_subunit"/>
</dbReference>
<dbReference type="OrthoDB" id="213145at2157"/>